<dbReference type="InterPro" id="IPR024705">
    <property type="entry name" value="Ssp411"/>
</dbReference>
<dbReference type="Gene3D" id="3.40.30.10">
    <property type="entry name" value="Glutaredoxin"/>
    <property type="match status" value="1"/>
</dbReference>
<evidence type="ECO:0000313" key="2">
    <source>
        <dbReference type="EMBL" id="BCJ89313.1"/>
    </source>
</evidence>
<organism evidence="2 3">
    <name type="scientific">Terrihabitans soli</name>
    <dbReference type="NCBI Taxonomy" id="708113"/>
    <lineage>
        <taxon>Bacteria</taxon>
        <taxon>Pseudomonadati</taxon>
        <taxon>Pseudomonadota</taxon>
        <taxon>Alphaproteobacteria</taxon>
        <taxon>Hyphomicrobiales</taxon>
        <taxon>Terrihabitans</taxon>
    </lineage>
</organism>
<dbReference type="SUPFAM" id="SSF48208">
    <property type="entry name" value="Six-hairpin glycosidases"/>
    <property type="match status" value="1"/>
</dbReference>
<dbReference type="GO" id="GO:0005975">
    <property type="term" value="P:carbohydrate metabolic process"/>
    <property type="evidence" value="ECO:0007669"/>
    <property type="project" value="InterPro"/>
</dbReference>
<dbReference type="KEGG" id="tso:IZ6_00480"/>
<dbReference type="RefSeq" id="WP_338054675.1">
    <property type="nucleotide sequence ID" value="NZ_AP023361.1"/>
</dbReference>
<dbReference type="Proteomes" id="UP000515317">
    <property type="component" value="Chromosome"/>
</dbReference>
<dbReference type="SUPFAM" id="SSF52833">
    <property type="entry name" value="Thioredoxin-like"/>
    <property type="match status" value="1"/>
</dbReference>
<dbReference type="InterPro" id="IPR008928">
    <property type="entry name" value="6-hairpin_glycosidase_sf"/>
</dbReference>
<dbReference type="EMBL" id="AP023361">
    <property type="protein sequence ID" value="BCJ89313.1"/>
    <property type="molecule type" value="Genomic_DNA"/>
</dbReference>
<reference evidence="2 3" key="1">
    <citation type="submission" date="2020-08" db="EMBL/GenBank/DDBJ databases">
        <title>Genome sequence of Rhizobiales bacterium strain IZ6.</title>
        <authorList>
            <person name="Nakai R."/>
            <person name="Naganuma T."/>
        </authorList>
    </citation>
    <scope>NUCLEOTIDE SEQUENCE [LARGE SCALE GENOMIC DNA]</scope>
    <source>
        <strain evidence="2 3">IZ6</strain>
    </source>
</reference>
<protein>
    <submittedName>
        <fullName evidence="2">Thioredoxin domain-containing protein</fullName>
    </submittedName>
</protein>
<sequence>MMTKNRLAGETSPYLRQHADNPVHWWPWSPEALEEAKRSNRPILLSVGYAACHWCHVMAHESFEDEATAEVMNELYVNIKVDREERPDVDQVNMAALHAMGQQGGWPLTMFLTPDGKPFFGGTYFPNKPQYGRPSFVDVLRGVAQTFREREGDVATNANVIEARIRPQPIEGTIQLTRRDLDSVSAQLAGVMDPVHGGPKGAPKFPNTPLLEFLWRAGDRTGDPKFRQIFLHTLDRISQGGMYDHIGGGYARYSVDELWLVPHFEKMLYDNAQILELLALAFQTSGSDLFRRRAAETVAWLEREMVLPGGGFASSLDADSEGHEGKFYVWTKAEVDKALGAEDGAFFARAYDITPDGNFEGTSIPSRLTAAINDADEPRLAALRAKLLAARAVRIRPGLDDKILADWNGLMIAALVRAGLTFSKPDWVALAERAFGFIIGNMERGGRLGHSFRDGRLIFPGFASDLASMARAATALYEGTGKAGYLAKAEAWIAGLDENHDSLEGAYYLTAKDGEALAVRPGADKDEAVASATGLALETKFRLAALTGKDVYRETADVSMARISVAAAKNVFGHLSALNALDTRLAGLEVLIVGDGDGQLIAAAKKLPFIARTVRSIKDASALPDSHPAKALAASSGAKALVCAGEVCGLPVTTPEALSDSANALRRGTAQA</sequence>
<evidence type="ECO:0000313" key="3">
    <source>
        <dbReference type="Proteomes" id="UP000515317"/>
    </source>
</evidence>
<dbReference type="PANTHER" id="PTHR42899:SF1">
    <property type="entry name" value="SPERMATOGENESIS-ASSOCIATED PROTEIN 20"/>
    <property type="match status" value="1"/>
</dbReference>
<evidence type="ECO:0000259" key="1">
    <source>
        <dbReference type="Pfam" id="PF03190"/>
    </source>
</evidence>
<name>A0A6S6QDX3_9HYPH</name>
<dbReference type="InterPro" id="IPR036249">
    <property type="entry name" value="Thioredoxin-like_sf"/>
</dbReference>
<proteinExistence type="predicted"/>
<gene>
    <name evidence="2" type="ORF">IZ6_00480</name>
</gene>
<dbReference type="PIRSF" id="PIRSF006402">
    <property type="entry name" value="UCP006402_thioredoxin"/>
    <property type="match status" value="1"/>
</dbReference>
<accession>A0A6S6QDX3</accession>
<keyword evidence="3" id="KW-1185">Reference proteome</keyword>
<feature type="domain" description="Spermatogenesis-associated protein 20-like TRX" evidence="1">
    <location>
        <begin position="4"/>
        <end position="163"/>
    </location>
</feature>
<dbReference type="InterPro" id="IPR004879">
    <property type="entry name" value="Ssp411-like_TRX"/>
</dbReference>
<dbReference type="Pfam" id="PF03190">
    <property type="entry name" value="Thioredox_DsbH"/>
    <property type="match status" value="1"/>
</dbReference>
<dbReference type="CDD" id="cd02955">
    <property type="entry name" value="SSP411"/>
    <property type="match status" value="1"/>
</dbReference>
<dbReference type="PANTHER" id="PTHR42899">
    <property type="entry name" value="SPERMATOGENESIS-ASSOCIATED PROTEIN 20"/>
    <property type="match status" value="1"/>
</dbReference>
<dbReference type="AlphaFoldDB" id="A0A6S6QDX3"/>